<feature type="compositionally biased region" description="Basic and acidic residues" evidence="5">
    <location>
        <begin position="18"/>
        <end position="37"/>
    </location>
</feature>
<keyword evidence="8" id="KW-1185">Reference proteome</keyword>
<proteinExistence type="predicted"/>
<evidence type="ECO:0000256" key="5">
    <source>
        <dbReference type="SAM" id="MobiDB-lite"/>
    </source>
</evidence>
<organism evidence="7 8">
    <name type="scientific">Drosophila madeirensis</name>
    <name type="common">Fruit fly</name>
    <dbReference type="NCBI Taxonomy" id="30013"/>
    <lineage>
        <taxon>Eukaryota</taxon>
        <taxon>Metazoa</taxon>
        <taxon>Ecdysozoa</taxon>
        <taxon>Arthropoda</taxon>
        <taxon>Hexapoda</taxon>
        <taxon>Insecta</taxon>
        <taxon>Pterygota</taxon>
        <taxon>Neoptera</taxon>
        <taxon>Endopterygota</taxon>
        <taxon>Diptera</taxon>
        <taxon>Brachycera</taxon>
        <taxon>Muscomorpha</taxon>
        <taxon>Ephydroidea</taxon>
        <taxon>Drosophilidae</taxon>
        <taxon>Drosophila</taxon>
        <taxon>Sophophora</taxon>
    </lineage>
</organism>
<feature type="compositionally biased region" description="Basic and acidic residues" evidence="5">
    <location>
        <begin position="65"/>
        <end position="95"/>
    </location>
</feature>
<dbReference type="EMBL" id="AP029266">
    <property type="protein sequence ID" value="BFG00629.1"/>
    <property type="molecule type" value="Genomic_DNA"/>
</dbReference>
<dbReference type="PROSITE" id="PS51321">
    <property type="entry name" value="TFIIS_CENTRAL"/>
    <property type="match status" value="1"/>
</dbReference>
<evidence type="ECO:0000256" key="3">
    <source>
        <dbReference type="ARBA" id="ARBA00022833"/>
    </source>
</evidence>
<dbReference type="AlphaFoldDB" id="A0AAU9FXN5"/>
<dbReference type="Gene3D" id="1.10.472.30">
    <property type="entry name" value="Transcription elongation factor S-II, central domain"/>
    <property type="match status" value="1"/>
</dbReference>
<dbReference type="InterPro" id="IPR003618">
    <property type="entry name" value="TFIIS_cen_dom"/>
</dbReference>
<keyword evidence="1" id="KW-0479">Metal-binding</keyword>
<feature type="compositionally biased region" description="Polar residues" evidence="5">
    <location>
        <begin position="457"/>
        <end position="470"/>
    </location>
</feature>
<evidence type="ECO:0000256" key="1">
    <source>
        <dbReference type="ARBA" id="ARBA00022723"/>
    </source>
</evidence>
<feature type="region of interest" description="Disordered" evidence="5">
    <location>
        <begin position="450"/>
        <end position="470"/>
    </location>
</feature>
<keyword evidence="3" id="KW-0862">Zinc</keyword>
<feature type="compositionally biased region" description="Basic and acidic residues" evidence="5">
    <location>
        <begin position="159"/>
        <end position="176"/>
    </location>
</feature>
<keyword evidence="2" id="KW-0863">Zinc-finger</keyword>
<reference evidence="7 8" key="1">
    <citation type="submission" date="2024-02" db="EMBL/GenBank/DDBJ databases">
        <title>A chromosome-level genome assembly of Drosophila madeirensis, a fruit fly species endemic to Madeira island.</title>
        <authorList>
            <person name="Tomihara K."/>
            <person name="Llopart A."/>
            <person name="Yamamoto D."/>
        </authorList>
    </citation>
    <scope>NUCLEOTIDE SEQUENCE [LARGE SCALE GENOMIC DNA]</scope>
    <source>
        <strain evidence="7 8">RF1</strain>
    </source>
</reference>
<dbReference type="Proteomes" id="UP001500889">
    <property type="component" value="Chromosome A"/>
</dbReference>
<dbReference type="GO" id="GO:0006351">
    <property type="term" value="P:DNA-templated transcription"/>
    <property type="evidence" value="ECO:0007669"/>
    <property type="project" value="InterPro"/>
</dbReference>
<dbReference type="PANTHER" id="PTHR11477:SF0">
    <property type="entry name" value="IP08861P-RELATED"/>
    <property type="match status" value="1"/>
</dbReference>
<feature type="compositionally biased region" description="Acidic residues" evidence="5">
    <location>
        <begin position="140"/>
        <end position="151"/>
    </location>
</feature>
<feature type="compositionally biased region" description="Basic and acidic residues" evidence="5">
    <location>
        <begin position="118"/>
        <end position="137"/>
    </location>
</feature>
<dbReference type="InterPro" id="IPR036575">
    <property type="entry name" value="TFIIS_cen_dom_sf"/>
</dbReference>
<evidence type="ECO:0000313" key="8">
    <source>
        <dbReference type="Proteomes" id="UP001500889"/>
    </source>
</evidence>
<keyword evidence="4" id="KW-0539">Nucleus</keyword>
<sequence>MDLSDELIDSIGGPLTIGEKKESIGEQEHCNGERENFIDEENNSIDENGSLGERQSFIGEPENSIVDKKNSLGERENSNGEVQDEKDSLGERENFIGEENNSIGERESFVGEVENSIDEQKNSLGDKKDSPGERENFIGEVEDSFGEEEIANGEVQDSTGERENDEKDSLGERENFIGEENNSIGERESFIGEVEDSLGEREESQHVAGAHESVAELCDELAYLQFTQKQLLENEQNKDTFIDSLAEDWDLNPTIRRTFAKFEALVAANPIVETGLKPLFLELVKRANPVSTECPRMLERATLIRNNLIMAVLFADVRAARLQDQLMKPSGLLSPEEVLQAIGILPAEPSTSSTSMANDLADAVRFRCLKMLTSALKVAPLPEDCAVCKPEEMAAQLEAAIYAGFNKTNRKYKKRIQSRVAQLKDVRNQEVLCKYMSGAISAEQLAKMTPKEMASHKMTSNEKNSNPEAD</sequence>
<dbReference type="SUPFAM" id="SSF46942">
    <property type="entry name" value="Elongation factor TFIIS domain 2"/>
    <property type="match status" value="1"/>
</dbReference>
<dbReference type="GO" id="GO:0005634">
    <property type="term" value="C:nucleus"/>
    <property type="evidence" value="ECO:0007669"/>
    <property type="project" value="TreeGrafter"/>
</dbReference>
<gene>
    <name evidence="7" type="ORF">DMAD_00574</name>
</gene>
<accession>A0AAU9FXN5</accession>
<evidence type="ECO:0000313" key="7">
    <source>
        <dbReference type="EMBL" id="BFG00629.1"/>
    </source>
</evidence>
<name>A0AAU9FXN5_DROMD</name>
<dbReference type="Pfam" id="PF07500">
    <property type="entry name" value="TFIIS_M"/>
    <property type="match status" value="1"/>
</dbReference>
<evidence type="ECO:0000256" key="4">
    <source>
        <dbReference type="ARBA" id="ARBA00023242"/>
    </source>
</evidence>
<feature type="domain" description="TFIIS central" evidence="6">
    <location>
        <begin position="364"/>
        <end position="470"/>
    </location>
</feature>
<protein>
    <recommendedName>
        <fullName evidence="6">TFIIS central domain-containing protein</fullName>
    </recommendedName>
</protein>
<dbReference type="PANTHER" id="PTHR11477">
    <property type="entry name" value="TRANSCRIPTION FACTOR S-II ZINC FINGER DOMAIN-CONTAINING PROTEIN"/>
    <property type="match status" value="1"/>
</dbReference>
<dbReference type="GO" id="GO:0008270">
    <property type="term" value="F:zinc ion binding"/>
    <property type="evidence" value="ECO:0007669"/>
    <property type="project" value="UniProtKB-KW"/>
</dbReference>
<feature type="region of interest" description="Disordered" evidence="5">
    <location>
        <begin position="1"/>
        <end position="188"/>
    </location>
</feature>
<evidence type="ECO:0000256" key="2">
    <source>
        <dbReference type="ARBA" id="ARBA00022771"/>
    </source>
</evidence>
<dbReference type="SMART" id="SM00510">
    <property type="entry name" value="TFS2M"/>
    <property type="match status" value="1"/>
</dbReference>
<evidence type="ECO:0000259" key="6">
    <source>
        <dbReference type="PROSITE" id="PS51321"/>
    </source>
</evidence>